<reference evidence="2" key="2">
    <citation type="submission" date="2020-12" db="EMBL/GenBank/DDBJ databases">
        <title>New Spironucleus salmonicida genome in near-complete chromosomes.</title>
        <authorList>
            <person name="Xu F."/>
            <person name="Kurt Z."/>
            <person name="Jimenez-Gonzalez A."/>
            <person name="Astvaldsson A."/>
            <person name="Andersson J.O."/>
            <person name="Svard S.G."/>
        </authorList>
    </citation>
    <scope>NUCLEOTIDE SEQUENCE</scope>
    <source>
        <strain evidence="2">ATCC 50377</strain>
    </source>
</reference>
<dbReference type="AlphaFoldDB" id="V6LRH3"/>
<proteinExistence type="predicted"/>
<evidence type="ECO:0000313" key="3">
    <source>
        <dbReference type="Proteomes" id="UP000018208"/>
    </source>
</evidence>
<name>V6LRH3_9EUKA</name>
<dbReference type="Proteomes" id="UP000018208">
    <property type="component" value="Unassembled WGS sequence"/>
</dbReference>
<keyword evidence="3" id="KW-1185">Reference proteome</keyword>
<evidence type="ECO:0000313" key="2">
    <source>
        <dbReference type="EMBL" id="KAH0571015.1"/>
    </source>
</evidence>
<accession>V6LRH3</accession>
<reference evidence="1 2" key="1">
    <citation type="journal article" date="2014" name="PLoS Genet.">
        <title>The Genome of Spironucleus salmonicida Highlights a Fish Pathogen Adapted to Fluctuating Environments.</title>
        <authorList>
            <person name="Xu F."/>
            <person name="Jerlstrom-Hultqvist J."/>
            <person name="Einarsson E."/>
            <person name="Astvaldsson A."/>
            <person name="Svard S.G."/>
            <person name="Andersson J.O."/>
        </authorList>
    </citation>
    <scope>NUCLEOTIDE SEQUENCE</scope>
    <source>
        <strain evidence="2">ATCC 50377</strain>
    </source>
</reference>
<evidence type="ECO:0000313" key="1">
    <source>
        <dbReference type="EMBL" id="EST43389.1"/>
    </source>
</evidence>
<protein>
    <submittedName>
        <fullName evidence="1">Uncharacterized protein</fullName>
    </submittedName>
</protein>
<dbReference type="EMBL" id="AUWU02000007">
    <property type="protein sequence ID" value="KAH0571015.1"/>
    <property type="molecule type" value="Genomic_DNA"/>
</dbReference>
<dbReference type="EMBL" id="KI546139">
    <property type="protein sequence ID" value="EST43389.1"/>
    <property type="molecule type" value="Genomic_DNA"/>
</dbReference>
<dbReference type="OrthoDB" id="10248690at2759"/>
<gene>
    <name evidence="1" type="ORF">SS50377_17069</name>
    <name evidence="2" type="ORF">SS50377_27309</name>
</gene>
<organism evidence="1">
    <name type="scientific">Spironucleus salmonicida</name>
    <dbReference type="NCBI Taxonomy" id="348837"/>
    <lineage>
        <taxon>Eukaryota</taxon>
        <taxon>Metamonada</taxon>
        <taxon>Diplomonadida</taxon>
        <taxon>Hexamitidae</taxon>
        <taxon>Hexamitinae</taxon>
        <taxon>Spironucleus</taxon>
    </lineage>
</organism>
<sequence>MSIPIDITIYSLSPLSTIDSPDYKFNSNQQITLESHAFATLSSLHDQIIERTQTGFLRSQFFRLCLSRNFQFADFIDSTEKLHLQIPRVEETSDILQLVLVRYTKAQAQQLKIKVTTEELFLLDLVLRYKRKYNRMPSQQLDDQLDDQLDETQQNQAKRQAAGLVSACQSFYNSAESAFRELSGLTNMSVTAAERAAHLVCGGDVGMGGLVHLFQSKMCEKLLGGQFGMAGKTRFHQIEVPLHMVDRVQRRIIELTMADAGK</sequence>
<dbReference type="VEuPathDB" id="GiardiaDB:SS50377_27309"/>